<evidence type="ECO:0000256" key="5">
    <source>
        <dbReference type="ARBA" id="ARBA00022989"/>
    </source>
</evidence>
<feature type="binding site" evidence="12">
    <location>
        <position position="77"/>
    </location>
    <ligand>
        <name>Na(+)</name>
        <dbReference type="ChEBI" id="CHEBI:29101"/>
        <note>structural</note>
    </ligand>
</feature>
<accession>A0A840AHZ1</accession>
<dbReference type="NCBIfam" id="TIGR00494">
    <property type="entry name" value="crcB"/>
    <property type="match status" value="1"/>
</dbReference>
<comment type="caution">
    <text evidence="13">The sequence shown here is derived from an EMBL/GenBank/DDBJ whole genome shotgun (WGS) entry which is preliminary data.</text>
</comment>
<dbReference type="HAMAP" id="MF_00454">
    <property type="entry name" value="FluC"/>
    <property type="match status" value="1"/>
</dbReference>
<keyword evidence="6 12" id="KW-0915">Sodium</keyword>
<dbReference type="GO" id="GO:0046872">
    <property type="term" value="F:metal ion binding"/>
    <property type="evidence" value="ECO:0007669"/>
    <property type="project" value="UniProtKB-KW"/>
</dbReference>
<dbReference type="PANTHER" id="PTHR28259:SF1">
    <property type="entry name" value="FLUORIDE EXPORT PROTEIN 1-RELATED"/>
    <property type="match status" value="1"/>
</dbReference>
<comment type="catalytic activity">
    <reaction evidence="11">
        <text>fluoride(in) = fluoride(out)</text>
        <dbReference type="Rhea" id="RHEA:76159"/>
        <dbReference type="ChEBI" id="CHEBI:17051"/>
    </reaction>
    <physiologicalReaction direction="left-to-right" evidence="11">
        <dbReference type="Rhea" id="RHEA:76160"/>
    </physiologicalReaction>
</comment>
<evidence type="ECO:0000256" key="11">
    <source>
        <dbReference type="ARBA" id="ARBA00035585"/>
    </source>
</evidence>
<dbReference type="GO" id="GO:0140114">
    <property type="term" value="P:cellular detoxification of fluoride"/>
    <property type="evidence" value="ECO:0007669"/>
    <property type="project" value="UniProtKB-UniRule"/>
</dbReference>
<sequence length="128" mass="13424">MFFAFIVFVGAGLGGVLRYATNLAAIRLLGEAFPFGTFLINVAGSFVMGLIAAAAVARIGFFGQPEWRLFLTTGVLGGFTTFSAFSLDAAYLWDRDEFGLAILYVGGSVAVSLAAVSAGLWLVRSLPG</sequence>
<dbReference type="Pfam" id="PF02537">
    <property type="entry name" value="CRCB"/>
    <property type="match status" value="1"/>
</dbReference>
<feature type="transmembrane region" description="Helical" evidence="12">
    <location>
        <begin position="98"/>
        <end position="123"/>
    </location>
</feature>
<name>A0A840AHZ1_9HYPH</name>
<dbReference type="Proteomes" id="UP000553963">
    <property type="component" value="Unassembled WGS sequence"/>
</dbReference>
<protein>
    <recommendedName>
        <fullName evidence="12">Fluoride-specific ion channel FluC</fullName>
    </recommendedName>
</protein>
<keyword evidence="3" id="KW-0997">Cell inner membrane</keyword>
<gene>
    <name evidence="12" type="primary">fluC</name>
    <name evidence="12" type="synonym">crcB</name>
    <name evidence="13" type="ORF">GGR25_000077</name>
</gene>
<dbReference type="AlphaFoldDB" id="A0A840AHZ1"/>
<comment type="similarity">
    <text evidence="10 12">Belongs to the fluoride channel Fluc/FEX (TC 1.A.43) family.</text>
</comment>
<evidence type="ECO:0000256" key="1">
    <source>
        <dbReference type="ARBA" id="ARBA00004651"/>
    </source>
</evidence>
<organism evidence="13 14">
    <name type="scientific">Kaistia hirudinis</name>
    <dbReference type="NCBI Taxonomy" id="1293440"/>
    <lineage>
        <taxon>Bacteria</taxon>
        <taxon>Pseudomonadati</taxon>
        <taxon>Pseudomonadota</taxon>
        <taxon>Alphaproteobacteria</taxon>
        <taxon>Hyphomicrobiales</taxon>
        <taxon>Kaistiaceae</taxon>
        <taxon>Kaistia</taxon>
    </lineage>
</organism>
<evidence type="ECO:0000313" key="14">
    <source>
        <dbReference type="Proteomes" id="UP000553963"/>
    </source>
</evidence>
<reference evidence="13 14" key="1">
    <citation type="submission" date="2020-08" db="EMBL/GenBank/DDBJ databases">
        <title>Genomic Encyclopedia of Type Strains, Phase IV (KMG-IV): sequencing the most valuable type-strain genomes for metagenomic binning, comparative biology and taxonomic classification.</title>
        <authorList>
            <person name="Goeker M."/>
        </authorList>
    </citation>
    <scope>NUCLEOTIDE SEQUENCE [LARGE SCALE GENOMIC DNA]</scope>
    <source>
        <strain evidence="13 14">DSM 25966</strain>
    </source>
</reference>
<keyword evidence="9 12" id="KW-0407">Ion channel</keyword>
<keyword evidence="4 12" id="KW-0812">Transmembrane</keyword>
<dbReference type="GO" id="GO:0062054">
    <property type="term" value="F:fluoride channel activity"/>
    <property type="evidence" value="ECO:0007669"/>
    <property type="project" value="UniProtKB-UniRule"/>
</dbReference>
<evidence type="ECO:0000256" key="2">
    <source>
        <dbReference type="ARBA" id="ARBA00022475"/>
    </source>
</evidence>
<dbReference type="InterPro" id="IPR003691">
    <property type="entry name" value="FluC"/>
</dbReference>
<evidence type="ECO:0000256" key="8">
    <source>
        <dbReference type="ARBA" id="ARBA00023136"/>
    </source>
</evidence>
<keyword evidence="7 12" id="KW-0406">Ion transport</keyword>
<comment type="activity regulation">
    <text evidence="12">Na(+) is not transported, but it plays an essential structural role and its presence is essential for fluoride channel function.</text>
</comment>
<evidence type="ECO:0000256" key="12">
    <source>
        <dbReference type="HAMAP-Rule" id="MF_00454"/>
    </source>
</evidence>
<feature type="transmembrane region" description="Helical" evidence="12">
    <location>
        <begin position="69"/>
        <end position="92"/>
    </location>
</feature>
<dbReference type="NCBIfam" id="NF010794">
    <property type="entry name" value="PRK14198.1"/>
    <property type="match status" value="1"/>
</dbReference>
<comment type="subcellular location">
    <subcellularLocation>
        <location evidence="1 12">Cell membrane</location>
        <topology evidence="1 12">Multi-pass membrane protein</topology>
    </subcellularLocation>
</comment>
<keyword evidence="12" id="KW-0479">Metal-binding</keyword>
<evidence type="ECO:0000256" key="3">
    <source>
        <dbReference type="ARBA" id="ARBA00022519"/>
    </source>
</evidence>
<comment type="function">
    <text evidence="12">Fluoride-specific ion channel. Important for reducing fluoride concentration in the cell, thus reducing its toxicity.</text>
</comment>
<evidence type="ECO:0000256" key="4">
    <source>
        <dbReference type="ARBA" id="ARBA00022692"/>
    </source>
</evidence>
<evidence type="ECO:0000256" key="10">
    <source>
        <dbReference type="ARBA" id="ARBA00035120"/>
    </source>
</evidence>
<proteinExistence type="inferred from homology"/>
<keyword evidence="2 12" id="KW-1003">Cell membrane</keyword>
<evidence type="ECO:0000256" key="9">
    <source>
        <dbReference type="ARBA" id="ARBA00023303"/>
    </source>
</evidence>
<dbReference type="GO" id="GO:0005886">
    <property type="term" value="C:plasma membrane"/>
    <property type="evidence" value="ECO:0007669"/>
    <property type="project" value="UniProtKB-SubCell"/>
</dbReference>
<keyword evidence="14" id="KW-1185">Reference proteome</keyword>
<feature type="binding site" evidence="12">
    <location>
        <position position="80"/>
    </location>
    <ligand>
        <name>Na(+)</name>
        <dbReference type="ChEBI" id="CHEBI:29101"/>
        <note>structural</note>
    </ligand>
</feature>
<keyword evidence="8 12" id="KW-0472">Membrane</keyword>
<keyword evidence="12" id="KW-0813">Transport</keyword>
<evidence type="ECO:0000256" key="6">
    <source>
        <dbReference type="ARBA" id="ARBA00023053"/>
    </source>
</evidence>
<dbReference type="PANTHER" id="PTHR28259">
    <property type="entry name" value="FLUORIDE EXPORT PROTEIN 1-RELATED"/>
    <property type="match status" value="1"/>
</dbReference>
<evidence type="ECO:0000313" key="13">
    <source>
        <dbReference type="EMBL" id="MBB3929058.1"/>
    </source>
</evidence>
<dbReference type="EMBL" id="JACIDS010000001">
    <property type="protein sequence ID" value="MBB3929058.1"/>
    <property type="molecule type" value="Genomic_DNA"/>
</dbReference>
<feature type="transmembrane region" description="Helical" evidence="12">
    <location>
        <begin position="34"/>
        <end position="57"/>
    </location>
</feature>
<keyword evidence="5 12" id="KW-1133">Transmembrane helix</keyword>
<dbReference type="RefSeq" id="WP_183396759.1">
    <property type="nucleotide sequence ID" value="NZ_JACIDS010000001.1"/>
</dbReference>
<evidence type="ECO:0000256" key="7">
    <source>
        <dbReference type="ARBA" id="ARBA00023065"/>
    </source>
</evidence>